<reference evidence="1 2" key="2">
    <citation type="journal article" date="2022" name="Mol. Ecol. Resour.">
        <title>The genomes of chicory, endive, great burdock and yacon provide insights into Asteraceae paleo-polyploidization history and plant inulin production.</title>
        <authorList>
            <person name="Fan W."/>
            <person name="Wang S."/>
            <person name="Wang H."/>
            <person name="Wang A."/>
            <person name="Jiang F."/>
            <person name="Liu H."/>
            <person name="Zhao H."/>
            <person name="Xu D."/>
            <person name="Zhang Y."/>
        </authorList>
    </citation>
    <scope>NUCLEOTIDE SEQUENCE [LARGE SCALE GENOMIC DNA]</scope>
    <source>
        <strain evidence="2">cv. Niubang</strain>
    </source>
</reference>
<evidence type="ECO:0000313" key="1">
    <source>
        <dbReference type="EMBL" id="KAI3715663.1"/>
    </source>
</evidence>
<protein>
    <submittedName>
        <fullName evidence="1">Uncharacterized protein</fullName>
    </submittedName>
</protein>
<accession>A0ACB9B0Q9</accession>
<proteinExistence type="predicted"/>
<evidence type="ECO:0000313" key="2">
    <source>
        <dbReference type="Proteomes" id="UP001055879"/>
    </source>
</evidence>
<sequence>MAEDDGQPDPSPLKVSSLASFSIPVPRSTSSNHHHLRLTSSFPIKTPSNDHLQLTPTLPRKRPLLQSSLSSSPSSTSSSTGGATRSETPPISISSLLRDRCPNLPHRLCHLPLRLFLYRLVQSILRPSPASWVIEDDNDDEDTPVKPCGQPLTPHILPANPTSEMEMEKKKPQPTIDYNPEENGEIVKQVVASSIPSYALETKLGDCKRAVGGA</sequence>
<keyword evidence="2" id="KW-1185">Reference proteome</keyword>
<dbReference type="EMBL" id="CM042053">
    <property type="protein sequence ID" value="KAI3715663.1"/>
    <property type="molecule type" value="Genomic_DNA"/>
</dbReference>
<dbReference type="Proteomes" id="UP001055879">
    <property type="component" value="Linkage Group LG07"/>
</dbReference>
<organism evidence="1 2">
    <name type="scientific">Arctium lappa</name>
    <name type="common">Greater burdock</name>
    <name type="synonym">Lappa major</name>
    <dbReference type="NCBI Taxonomy" id="4217"/>
    <lineage>
        <taxon>Eukaryota</taxon>
        <taxon>Viridiplantae</taxon>
        <taxon>Streptophyta</taxon>
        <taxon>Embryophyta</taxon>
        <taxon>Tracheophyta</taxon>
        <taxon>Spermatophyta</taxon>
        <taxon>Magnoliopsida</taxon>
        <taxon>eudicotyledons</taxon>
        <taxon>Gunneridae</taxon>
        <taxon>Pentapetalae</taxon>
        <taxon>asterids</taxon>
        <taxon>campanulids</taxon>
        <taxon>Asterales</taxon>
        <taxon>Asteraceae</taxon>
        <taxon>Carduoideae</taxon>
        <taxon>Cardueae</taxon>
        <taxon>Arctiinae</taxon>
        <taxon>Arctium</taxon>
    </lineage>
</organism>
<comment type="caution">
    <text evidence="1">The sequence shown here is derived from an EMBL/GenBank/DDBJ whole genome shotgun (WGS) entry which is preliminary data.</text>
</comment>
<name>A0ACB9B0Q9_ARCLA</name>
<gene>
    <name evidence="1" type="ORF">L6452_22649</name>
</gene>
<reference evidence="2" key="1">
    <citation type="journal article" date="2022" name="Mol. Ecol. Resour.">
        <title>The genomes of chicory, endive, great burdock and yacon provide insights into Asteraceae palaeo-polyploidization history and plant inulin production.</title>
        <authorList>
            <person name="Fan W."/>
            <person name="Wang S."/>
            <person name="Wang H."/>
            <person name="Wang A."/>
            <person name="Jiang F."/>
            <person name="Liu H."/>
            <person name="Zhao H."/>
            <person name="Xu D."/>
            <person name="Zhang Y."/>
        </authorList>
    </citation>
    <scope>NUCLEOTIDE SEQUENCE [LARGE SCALE GENOMIC DNA]</scope>
    <source>
        <strain evidence="2">cv. Niubang</strain>
    </source>
</reference>